<proteinExistence type="predicted"/>
<organism evidence="1 2">
    <name type="scientific">Pseudomonas brassicacearum (strain NFM421)</name>
    <dbReference type="NCBI Taxonomy" id="994484"/>
    <lineage>
        <taxon>Bacteria</taxon>
        <taxon>Pseudomonadati</taxon>
        <taxon>Pseudomonadota</taxon>
        <taxon>Gammaproteobacteria</taxon>
        <taxon>Pseudomonadales</taxon>
        <taxon>Pseudomonadaceae</taxon>
        <taxon>Pseudomonas</taxon>
    </lineage>
</organism>
<dbReference type="HOGENOM" id="CLU_2809130_0_0_6"/>
<sequence length="67" mass="7213">MADPGRDCAEHSLIIDCNADLLWRGDLSPLGCVAALKPAYPFCRADCLQLFGAASRPNGDKSPRHKS</sequence>
<gene>
    <name evidence="1" type="ORF">PSEBR_m1707</name>
</gene>
<dbReference type="STRING" id="994484.PSEBR_m1707"/>
<dbReference type="EMBL" id="CP002585">
    <property type="protein sequence ID" value="AEA71970.1"/>
    <property type="molecule type" value="Genomic_DNA"/>
</dbReference>
<dbReference type="KEGG" id="pba:PSEBR_m1707"/>
<name>F2K6P3_PSEBN</name>
<reference key="2">
    <citation type="submission" date="2011-03" db="EMBL/GenBank/DDBJ databases">
        <title>Complete Genome Sequence of a beneficial plant roots-associated bacterium Pseudomonas brassicacearum.</title>
        <authorList>
            <person name="Ortet P."/>
            <person name="Barakat M."/>
            <person name="Lalaouna D."/>
            <person name="Fochesato S."/>
            <person name="Barbe V."/>
            <person name="Santaella C."/>
            <person name="Heulin T."/>
            <person name="Achouak W."/>
        </authorList>
    </citation>
    <scope>NUCLEOTIDE SEQUENCE</scope>
    <source>
        <strain>NFM421</strain>
    </source>
</reference>
<dbReference type="Proteomes" id="UP000006692">
    <property type="component" value="Chromosome"/>
</dbReference>
<accession>F2K6P3</accession>
<evidence type="ECO:0000313" key="1">
    <source>
        <dbReference type="EMBL" id="AEA71970.1"/>
    </source>
</evidence>
<reference evidence="1 2" key="1">
    <citation type="journal article" date="2011" name="J. Bacteriol.">
        <title>Complete genome sequence of a beneficial plant root-associated bacterium, Pseudomonas brassicacearum.</title>
        <authorList>
            <person name="Ortet P."/>
            <person name="Barakat M."/>
            <person name="Lalaouna D."/>
            <person name="Fochesato S."/>
            <person name="Barbe V."/>
            <person name="Vacherie B."/>
            <person name="Santaella C."/>
            <person name="Heulin T."/>
            <person name="Achouak W."/>
        </authorList>
    </citation>
    <scope>NUCLEOTIDE SEQUENCE [LARGE SCALE GENOMIC DNA]</scope>
    <source>
        <strain evidence="1 2">NFM421</strain>
    </source>
</reference>
<protein>
    <submittedName>
        <fullName evidence="1">Uncharacterized protein</fullName>
    </submittedName>
</protein>
<evidence type="ECO:0000313" key="2">
    <source>
        <dbReference type="Proteomes" id="UP000006692"/>
    </source>
</evidence>
<dbReference type="AlphaFoldDB" id="F2K6P3"/>